<proteinExistence type="predicted"/>
<reference evidence="1 2" key="1">
    <citation type="submission" date="2018-06" db="EMBL/GenBank/DDBJ databases">
        <title>Azoarcus communis strain SWub3 genome.</title>
        <authorList>
            <person name="Zorraquino Salvo V."/>
            <person name="Toubiana D."/>
            <person name="Blumwald E."/>
        </authorList>
    </citation>
    <scope>NUCLEOTIDE SEQUENCE [LARGE SCALE GENOMIC DNA]</scope>
    <source>
        <strain evidence="1 2">SWub3</strain>
    </source>
</reference>
<sequence length="131" mass="14670">MRAATRLRTPHGVIAAERFINGVPINPRLPEGFDATPNEDRPASHLKFWHRPYIVTDTVEALDAIYAGRTDPYAEEARQHWIDGRKQWLAAWPTGTRYTVRCLDGGAWDRSTNWGCFATLEAALVAAGGEH</sequence>
<dbReference type="EMBL" id="QKOE01000007">
    <property type="protein sequence ID" value="PZA16421.1"/>
    <property type="molecule type" value="Genomic_DNA"/>
</dbReference>
<evidence type="ECO:0000313" key="2">
    <source>
        <dbReference type="Proteomes" id="UP000248259"/>
    </source>
</evidence>
<keyword evidence="2" id="KW-1185">Reference proteome</keyword>
<dbReference type="OrthoDB" id="8247306at2"/>
<dbReference type="RefSeq" id="WP_110524924.1">
    <property type="nucleotide sequence ID" value="NZ_QKOE01000007.1"/>
</dbReference>
<gene>
    <name evidence="1" type="ORF">DNK49_12280</name>
</gene>
<organism evidence="1 2">
    <name type="scientific">Parazoarcus communis SWub3 = DSM 12120</name>
    <dbReference type="NCBI Taxonomy" id="1121029"/>
    <lineage>
        <taxon>Bacteria</taxon>
        <taxon>Pseudomonadati</taxon>
        <taxon>Pseudomonadota</taxon>
        <taxon>Betaproteobacteria</taxon>
        <taxon>Rhodocyclales</taxon>
        <taxon>Zoogloeaceae</taxon>
        <taxon>Parazoarcus</taxon>
    </lineage>
</organism>
<dbReference type="Proteomes" id="UP000248259">
    <property type="component" value="Unassembled WGS sequence"/>
</dbReference>
<name>A0A323UW13_9RHOO</name>
<protein>
    <submittedName>
        <fullName evidence="1">Uncharacterized protein</fullName>
    </submittedName>
</protein>
<comment type="caution">
    <text evidence="1">The sequence shown here is derived from an EMBL/GenBank/DDBJ whole genome shotgun (WGS) entry which is preliminary data.</text>
</comment>
<accession>A0A323UW13</accession>
<evidence type="ECO:0000313" key="1">
    <source>
        <dbReference type="EMBL" id="PZA16421.1"/>
    </source>
</evidence>
<dbReference type="AlphaFoldDB" id="A0A323UW13"/>